<dbReference type="Pfam" id="PF01381">
    <property type="entry name" value="HTH_3"/>
    <property type="match status" value="1"/>
</dbReference>
<dbReference type="Proteomes" id="UP000515291">
    <property type="component" value="Chromosome"/>
</dbReference>
<organism evidence="2 3">
    <name type="scientific">Tardiphaga robiniae</name>
    <dbReference type="NCBI Taxonomy" id="943830"/>
    <lineage>
        <taxon>Bacteria</taxon>
        <taxon>Pseudomonadati</taxon>
        <taxon>Pseudomonadota</taxon>
        <taxon>Alphaproteobacteria</taxon>
        <taxon>Hyphomicrobiales</taxon>
        <taxon>Nitrobacteraceae</taxon>
        <taxon>Tardiphaga</taxon>
    </lineage>
</organism>
<evidence type="ECO:0000259" key="1">
    <source>
        <dbReference type="PROSITE" id="PS50943"/>
    </source>
</evidence>
<name>A0A7G6TVF7_9BRAD</name>
<feature type="domain" description="HTH cro/C1-type" evidence="1">
    <location>
        <begin position="62"/>
        <end position="115"/>
    </location>
</feature>
<proteinExistence type="predicted"/>
<dbReference type="InterPro" id="IPR010982">
    <property type="entry name" value="Lambda_DNA-bd_dom_sf"/>
</dbReference>
<evidence type="ECO:0000313" key="3">
    <source>
        <dbReference type="Proteomes" id="UP000515291"/>
    </source>
</evidence>
<protein>
    <submittedName>
        <fullName evidence="2">Helix-turn-helix domain-containing protein</fullName>
    </submittedName>
</protein>
<dbReference type="EMBL" id="CP050292">
    <property type="protein sequence ID" value="QND70739.1"/>
    <property type="molecule type" value="Genomic_DNA"/>
</dbReference>
<gene>
    <name evidence="2" type="ORF">HB776_05430</name>
</gene>
<dbReference type="GO" id="GO:0001046">
    <property type="term" value="F:core promoter sequence-specific DNA binding"/>
    <property type="evidence" value="ECO:0007669"/>
    <property type="project" value="TreeGrafter"/>
</dbReference>
<evidence type="ECO:0000313" key="2">
    <source>
        <dbReference type="EMBL" id="QND70739.1"/>
    </source>
</evidence>
<dbReference type="Gene3D" id="1.10.260.40">
    <property type="entry name" value="lambda repressor-like DNA-binding domains"/>
    <property type="match status" value="1"/>
</dbReference>
<dbReference type="KEGG" id="trb:HB776_05430"/>
<accession>A0A7G6TVF7</accession>
<sequence>MDIRPIRNDDDHMAALREIERLWGAATGTDDGDKLDVLATLVEKYEETRWPSVDASDPVDLLNYAIDELGHTQAELAELLGSRSRASELLNRRRPLTVEMIHKISEAWKIPADLLVRPIRSAA</sequence>
<dbReference type="SMART" id="SM00530">
    <property type="entry name" value="HTH_XRE"/>
    <property type="match status" value="1"/>
</dbReference>
<dbReference type="RefSeq" id="WP_089267223.1">
    <property type="nucleotide sequence ID" value="NZ_CP050292.1"/>
</dbReference>
<dbReference type="InterPro" id="IPR001387">
    <property type="entry name" value="Cro/C1-type_HTH"/>
</dbReference>
<dbReference type="PROSITE" id="PS50943">
    <property type="entry name" value="HTH_CROC1"/>
    <property type="match status" value="1"/>
</dbReference>
<dbReference type="PANTHER" id="PTHR40455:SF1">
    <property type="entry name" value="ANTITOXIN HIGA"/>
    <property type="match status" value="1"/>
</dbReference>
<dbReference type="CDD" id="cd00093">
    <property type="entry name" value="HTH_XRE"/>
    <property type="match status" value="1"/>
</dbReference>
<dbReference type="InterPro" id="IPR039060">
    <property type="entry name" value="Antitox_HigA"/>
</dbReference>
<dbReference type="SUPFAM" id="SSF47413">
    <property type="entry name" value="lambda repressor-like DNA-binding domains"/>
    <property type="match status" value="1"/>
</dbReference>
<reference evidence="3" key="1">
    <citation type="journal article" date="2020" name="Mol. Plant Microbe">
        <title>Rhizobial microsymbionts of the narrowly endemic Oxytropis species growing in Kamchatka are characterized by significant genetic diversity and possess a set of genes that are associated with T3SS and T6SS secretion systems and can affect the development of symbiosis.</title>
        <authorList>
            <person name="Safronova V."/>
            <person name="Guro P."/>
            <person name="Sazanova A."/>
            <person name="Kuznetsova I."/>
            <person name="Belimov A."/>
            <person name="Yakubov V."/>
            <person name="Chirak E."/>
            <person name="Afonin A."/>
            <person name="Gogolev Y."/>
            <person name="Andronov E."/>
            <person name="Tikhonovich I."/>
        </authorList>
    </citation>
    <scope>NUCLEOTIDE SEQUENCE [LARGE SCALE GENOMIC DNA]</scope>
    <source>
        <strain evidence="3">581</strain>
    </source>
</reference>
<dbReference type="GO" id="GO:0006355">
    <property type="term" value="P:regulation of DNA-templated transcription"/>
    <property type="evidence" value="ECO:0007669"/>
    <property type="project" value="InterPro"/>
</dbReference>
<dbReference type="PANTHER" id="PTHR40455">
    <property type="entry name" value="ANTITOXIN HIGA"/>
    <property type="match status" value="1"/>
</dbReference>
<dbReference type="AlphaFoldDB" id="A0A7G6TVF7"/>